<dbReference type="CDD" id="cd17320">
    <property type="entry name" value="MFS_MdfA_MDR_like"/>
    <property type="match status" value="1"/>
</dbReference>
<feature type="transmembrane region" description="Helical" evidence="8">
    <location>
        <begin position="122"/>
        <end position="145"/>
    </location>
</feature>
<dbReference type="EMBL" id="JBHUCO010000007">
    <property type="protein sequence ID" value="MFD1517174.1"/>
    <property type="molecule type" value="Genomic_DNA"/>
</dbReference>
<feature type="transmembrane region" description="Helical" evidence="8">
    <location>
        <begin position="342"/>
        <end position="365"/>
    </location>
</feature>
<comment type="subcellular location">
    <subcellularLocation>
        <location evidence="1">Cell membrane</location>
        <topology evidence="1">Multi-pass membrane protein</topology>
    </subcellularLocation>
</comment>
<dbReference type="InterPro" id="IPR036259">
    <property type="entry name" value="MFS_trans_sf"/>
</dbReference>
<dbReference type="PANTHER" id="PTHR23502">
    <property type="entry name" value="MAJOR FACILITATOR SUPERFAMILY"/>
    <property type="match status" value="1"/>
</dbReference>
<keyword evidence="4" id="KW-1003">Cell membrane</keyword>
<gene>
    <name evidence="10" type="ORF">ACFSJD_06740</name>
</gene>
<dbReference type="PANTHER" id="PTHR23502:SF132">
    <property type="entry name" value="POLYAMINE TRANSPORTER 2-RELATED"/>
    <property type="match status" value="1"/>
</dbReference>
<evidence type="ECO:0000259" key="9">
    <source>
        <dbReference type="PROSITE" id="PS50850"/>
    </source>
</evidence>
<name>A0ABW4ENL5_9PSEU</name>
<feature type="transmembrane region" description="Helical" evidence="8">
    <location>
        <begin position="279"/>
        <end position="300"/>
    </location>
</feature>
<sequence length="447" mass="46541">MAVLLTWLGPFSMDAYSPAFPAIQKDFATSAGAVQATLATTLVGLALGQLLVGPISDRYGRRRPLLVGLSGYVVGSVLCASAWTIELLIAARFVQGFAAATGIAIARAIARDVHSGTQLARFYSLLTAATAIAPMVAPIAGAGLLESGLSWRWIFGVTLILGVIGLAAVVLLLPETHPRWIGGVDRAVTGVGHPEPEPTVHLSLWVLLRRREVFVSALVLGLCGAAMIAHLAGLSFFLQDERGLSPAAYGAVFALDAAGLVIANNVNRFVLRRWSSRQVLSVSVPVMLVFAVVFAALLRAEAPLPAVLPALFLFISCWGFVMPNAVAVGMSVERAAAGRASAILGVAQFGFAAFSAPLVGTIPVIAGTPPMATVIVVCMAGAVVAQIVARLVGRRAAAPALAHSPGRRELRRQPSASLMAERTCVSPAVQLVDRHVCTKGSEANPTS</sequence>
<evidence type="ECO:0000256" key="5">
    <source>
        <dbReference type="ARBA" id="ARBA00022692"/>
    </source>
</evidence>
<dbReference type="InterPro" id="IPR005829">
    <property type="entry name" value="Sugar_transporter_CS"/>
</dbReference>
<dbReference type="Pfam" id="PF07690">
    <property type="entry name" value="MFS_1"/>
    <property type="match status" value="1"/>
</dbReference>
<accession>A0ABW4ENL5</accession>
<dbReference type="NCBIfam" id="TIGR00710">
    <property type="entry name" value="efflux_Bcr_CflA"/>
    <property type="match status" value="1"/>
</dbReference>
<reference evidence="11" key="1">
    <citation type="journal article" date="2019" name="Int. J. Syst. Evol. Microbiol.">
        <title>The Global Catalogue of Microorganisms (GCM) 10K type strain sequencing project: providing services to taxonomists for standard genome sequencing and annotation.</title>
        <authorList>
            <consortium name="The Broad Institute Genomics Platform"/>
            <consortium name="The Broad Institute Genome Sequencing Center for Infectious Disease"/>
            <person name="Wu L."/>
            <person name="Ma J."/>
        </authorList>
    </citation>
    <scope>NUCLEOTIDE SEQUENCE [LARGE SCALE GENOMIC DNA]</scope>
    <source>
        <strain evidence="11">CCM 7043</strain>
    </source>
</reference>
<feature type="transmembrane region" description="Helical" evidence="8">
    <location>
        <begin position="213"/>
        <end position="236"/>
    </location>
</feature>
<evidence type="ECO:0000256" key="1">
    <source>
        <dbReference type="ARBA" id="ARBA00004651"/>
    </source>
</evidence>
<feature type="transmembrane region" description="Helical" evidence="8">
    <location>
        <begin position="371"/>
        <end position="392"/>
    </location>
</feature>
<dbReference type="InterPro" id="IPR004812">
    <property type="entry name" value="Efflux_drug-R_Bcr/CmlA"/>
</dbReference>
<feature type="transmembrane region" description="Helical" evidence="8">
    <location>
        <begin position="64"/>
        <end position="83"/>
    </location>
</feature>
<evidence type="ECO:0000256" key="2">
    <source>
        <dbReference type="ARBA" id="ARBA00006236"/>
    </source>
</evidence>
<evidence type="ECO:0000256" key="4">
    <source>
        <dbReference type="ARBA" id="ARBA00022475"/>
    </source>
</evidence>
<dbReference type="PROSITE" id="PS00216">
    <property type="entry name" value="SUGAR_TRANSPORT_1"/>
    <property type="match status" value="1"/>
</dbReference>
<evidence type="ECO:0000313" key="10">
    <source>
        <dbReference type="EMBL" id="MFD1517174.1"/>
    </source>
</evidence>
<keyword evidence="3" id="KW-0813">Transport</keyword>
<evidence type="ECO:0000256" key="7">
    <source>
        <dbReference type="ARBA" id="ARBA00023136"/>
    </source>
</evidence>
<dbReference type="SUPFAM" id="SSF103473">
    <property type="entry name" value="MFS general substrate transporter"/>
    <property type="match status" value="1"/>
</dbReference>
<organism evidence="10 11">
    <name type="scientific">Pseudonocardia yunnanensis</name>
    <dbReference type="NCBI Taxonomy" id="58107"/>
    <lineage>
        <taxon>Bacteria</taxon>
        <taxon>Bacillati</taxon>
        <taxon>Actinomycetota</taxon>
        <taxon>Actinomycetes</taxon>
        <taxon>Pseudonocardiales</taxon>
        <taxon>Pseudonocardiaceae</taxon>
        <taxon>Pseudonocardia</taxon>
    </lineage>
</organism>
<dbReference type="InterPro" id="IPR011701">
    <property type="entry name" value="MFS"/>
</dbReference>
<dbReference type="InterPro" id="IPR020846">
    <property type="entry name" value="MFS_dom"/>
</dbReference>
<keyword evidence="7 8" id="KW-0472">Membrane</keyword>
<dbReference type="Proteomes" id="UP001597114">
    <property type="component" value="Unassembled WGS sequence"/>
</dbReference>
<protein>
    <submittedName>
        <fullName evidence="10">Multidrug effflux MFS transporter</fullName>
    </submittedName>
</protein>
<evidence type="ECO:0000256" key="8">
    <source>
        <dbReference type="SAM" id="Phobius"/>
    </source>
</evidence>
<evidence type="ECO:0000256" key="6">
    <source>
        <dbReference type="ARBA" id="ARBA00022989"/>
    </source>
</evidence>
<keyword evidence="5 8" id="KW-0812">Transmembrane</keyword>
<feature type="transmembrane region" description="Helical" evidence="8">
    <location>
        <begin position="248"/>
        <end position="267"/>
    </location>
</feature>
<feature type="domain" description="Major facilitator superfamily (MFS) profile" evidence="9">
    <location>
        <begin position="1"/>
        <end position="397"/>
    </location>
</feature>
<feature type="transmembrane region" description="Helical" evidence="8">
    <location>
        <begin position="151"/>
        <end position="173"/>
    </location>
</feature>
<dbReference type="Gene3D" id="1.20.1720.10">
    <property type="entry name" value="Multidrug resistance protein D"/>
    <property type="match status" value="1"/>
</dbReference>
<comment type="caution">
    <text evidence="10">The sequence shown here is derived from an EMBL/GenBank/DDBJ whole genome shotgun (WGS) entry which is preliminary data.</text>
</comment>
<comment type="similarity">
    <text evidence="2">Belongs to the major facilitator superfamily. Bcr/CmlA family.</text>
</comment>
<keyword evidence="6 8" id="KW-1133">Transmembrane helix</keyword>
<keyword evidence="11" id="KW-1185">Reference proteome</keyword>
<feature type="transmembrane region" description="Helical" evidence="8">
    <location>
        <begin position="31"/>
        <end position="52"/>
    </location>
</feature>
<feature type="transmembrane region" description="Helical" evidence="8">
    <location>
        <begin position="306"/>
        <end position="330"/>
    </location>
</feature>
<evidence type="ECO:0000256" key="3">
    <source>
        <dbReference type="ARBA" id="ARBA00022448"/>
    </source>
</evidence>
<feature type="transmembrane region" description="Helical" evidence="8">
    <location>
        <begin position="89"/>
        <end position="110"/>
    </location>
</feature>
<proteinExistence type="inferred from homology"/>
<dbReference type="RefSeq" id="WP_344718880.1">
    <property type="nucleotide sequence ID" value="NZ_BAAAUS010000002.1"/>
</dbReference>
<dbReference type="PROSITE" id="PS50850">
    <property type="entry name" value="MFS"/>
    <property type="match status" value="1"/>
</dbReference>
<evidence type="ECO:0000313" key="11">
    <source>
        <dbReference type="Proteomes" id="UP001597114"/>
    </source>
</evidence>